<organism evidence="2 3">
    <name type="scientific">Synaphobranchus kaupii</name>
    <name type="common">Kaup's arrowtooth eel</name>
    <dbReference type="NCBI Taxonomy" id="118154"/>
    <lineage>
        <taxon>Eukaryota</taxon>
        <taxon>Metazoa</taxon>
        <taxon>Chordata</taxon>
        <taxon>Craniata</taxon>
        <taxon>Vertebrata</taxon>
        <taxon>Euteleostomi</taxon>
        <taxon>Actinopterygii</taxon>
        <taxon>Neopterygii</taxon>
        <taxon>Teleostei</taxon>
        <taxon>Anguilliformes</taxon>
        <taxon>Synaphobranchidae</taxon>
        <taxon>Synaphobranchus</taxon>
    </lineage>
</organism>
<keyword evidence="3" id="KW-1185">Reference proteome</keyword>
<dbReference type="EMBL" id="JAINUF010000013">
    <property type="protein sequence ID" value="KAJ8343785.1"/>
    <property type="molecule type" value="Genomic_DNA"/>
</dbReference>
<feature type="region of interest" description="Disordered" evidence="1">
    <location>
        <begin position="1"/>
        <end position="21"/>
    </location>
</feature>
<feature type="region of interest" description="Disordered" evidence="1">
    <location>
        <begin position="51"/>
        <end position="89"/>
    </location>
</feature>
<reference evidence="2" key="1">
    <citation type="journal article" date="2023" name="Science">
        <title>Genome structures resolve the early diversification of teleost fishes.</title>
        <authorList>
            <person name="Parey E."/>
            <person name="Louis A."/>
            <person name="Montfort J."/>
            <person name="Bouchez O."/>
            <person name="Roques C."/>
            <person name="Iampietro C."/>
            <person name="Lluch J."/>
            <person name="Castinel A."/>
            <person name="Donnadieu C."/>
            <person name="Desvignes T."/>
            <person name="Floi Bucao C."/>
            <person name="Jouanno E."/>
            <person name="Wen M."/>
            <person name="Mejri S."/>
            <person name="Dirks R."/>
            <person name="Jansen H."/>
            <person name="Henkel C."/>
            <person name="Chen W.J."/>
            <person name="Zahm M."/>
            <person name="Cabau C."/>
            <person name="Klopp C."/>
            <person name="Thompson A.W."/>
            <person name="Robinson-Rechavi M."/>
            <person name="Braasch I."/>
            <person name="Lecointre G."/>
            <person name="Bobe J."/>
            <person name="Postlethwait J.H."/>
            <person name="Berthelot C."/>
            <person name="Roest Crollius H."/>
            <person name="Guiguen Y."/>
        </authorList>
    </citation>
    <scope>NUCLEOTIDE SEQUENCE</scope>
    <source>
        <strain evidence="2">WJC10195</strain>
    </source>
</reference>
<comment type="caution">
    <text evidence="2">The sequence shown here is derived from an EMBL/GenBank/DDBJ whole genome shotgun (WGS) entry which is preliminary data.</text>
</comment>
<sequence>MPPQTTRGTVRSCHQPPPLKKAKSSLYENAGVSLPVHCVYLLPDFKDLCGLSHGSPRSAEGDEQEAGEKRPSGRNLWKRRVSGRADRPL</sequence>
<evidence type="ECO:0000256" key="1">
    <source>
        <dbReference type="SAM" id="MobiDB-lite"/>
    </source>
</evidence>
<name>A0A9Q1ERP0_SYNKA</name>
<dbReference type="AlphaFoldDB" id="A0A9Q1ERP0"/>
<dbReference type="Proteomes" id="UP001152622">
    <property type="component" value="Chromosome 13"/>
</dbReference>
<proteinExistence type="predicted"/>
<accession>A0A9Q1ERP0</accession>
<protein>
    <submittedName>
        <fullName evidence="2">Uncharacterized protein</fullName>
    </submittedName>
</protein>
<evidence type="ECO:0000313" key="2">
    <source>
        <dbReference type="EMBL" id="KAJ8343785.1"/>
    </source>
</evidence>
<gene>
    <name evidence="2" type="ORF">SKAU_G00311140</name>
</gene>
<evidence type="ECO:0000313" key="3">
    <source>
        <dbReference type="Proteomes" id="UP001152622"/>
    </source>
</evidence>